<dbReference type="AlphaFoldDB" id="A0A2Z6NLY9"/>
<keyword evidence="1" id="KW-0472">Membrane</keyword>
<dbReference type="Proteomes" id="UP000242715">
    <property type="component" value="Unassembled WGS sequence"/>
</dbReference>
<reference evidence="4" key="1">
    <citation type="journal article" date="2017" name="Front. Plant Sci.">
        <title>Climate Clever Clovers: New Paradigm to Reduce the Environmental Footprint of Ruminants by Breeding Low Methanogenic Forages Utilizing Haplotype Variation.</title>
        <authorList>
            <person name="Kaur P."/>
            <person name="Appels R."/>
            <person name="Bayer P.E."/>
            <person name="Keeble-Gagnere G."/>
            <person name="Wang J."/>
            <person name="Hirakawa H."/>
            <person name="Shirasawa K."/>
            <person name="Vercoe P."/>
            <person name="Stefanova K."/>
            <person name="Durmic Z."/>
            <person name="Nichols P."/>
            <person name="Revell C."/>
            <person name="Isobe S.N."/>
            <person name="Edwards D."/>
            <person name="Erskine W."/>
        </authorList>
    </citation>
    <scope>NUCLEOTIDE SEQUENCE [LARGE SCALE GENOMIC DNA]</scope>
    <source>
        <strain evidence="4">cv. Daliak</strain>
    </source>
</reference>
<protein>
    <recommendedName>
        <fullName evidence="2">Reverse transcriptase zinc-binding domain-containing protein</fullName>
    </recommendedName>
</protein>
<name>A0A2Z6NLY9_TRISU</name>
<dbReference type="PANTHER" id="PTHR36617:SF5">
    <property type="entry name" value="OS05G0421675 PROTEIN"/>
    <property type="match status" value="1"/>
</dbReference>
<evidence type="ECO:0000259" key="2">
    <source>
        <dbReference type="Pfam" id="PF13966"/>
    </source>
</evidence>
<keyword evidence="1" id="KW-0812">Transmembrane</keyword>
<evidence type="ECO:0000313" key="3">
    <source>
        <dbReference type="EMBL" id="GAU45418.1"/>
    </source>
</evidence>
<proteinExistence type="predicted"/>
<accession>A0A2Z6NLY9</accession>
<evidence type="ECO:0000313" key="4">
    <source>
        <dbReference type="Proteomes" id="UP000242715"/>
    </source>
</evidence>
<feature type="transmembrane region" description="Helical" evidence="1">
    <location>
        <begin position="190"/>
        <end position="210"/>
    </location>
</feature>
<gene>
    <name evidence="3" type="ORF">TSUD_243290</name>
</gene>
<dbReference type="OrthoDB" id="1436790at2759"/>
<dbReference type="PANTHER" id="PTHR36617">
    <property type="entry name" value="PROTEIN, PUTATIVE-RELATED"/>
    <property type="match status" value="1"/>
</dbReference>
<evidence type="ECO:0000256" key="1">
    <source>
        <dbReference type="SAM" id="Phobius"/>
    </source>
</evidence>
<dbReference type="EMBL" id="DF974121">
    <property type="protein sequence ID" value="GAU45418.1"/>
    <property type="molecule type" value="Genomic_DNA"/>
</dbReference>
<keyword evidence="1" id="KW-1133">Transmembrane helix</keyword>
<dbReference type="InterPro" id="IPR026960">
    <property type="entry name" value="RVT-Znf"/>
</dbReference>
<organism evidence="3 4">
    <name type="scientific">Trifolium subterraneum</name>
    <name type="common">Subterranean clover</name>
    <dbReference type="NCBI Taxonomy" id="3900"/>
    <lineage>
        <taxon>Eukaryota</taxon>
        <taxon>Viridiplantae</taxon>
        <taxon>Streptophyta</taxon>
        <taxon>Embryophyta</taxon>
        <taxon>Tracheophyta</taxon>
        <taxon>Spermatophyta</taxon>
        <taxon>Magnoliopsida</taxon>
        <taxon>eudicotyledons</taxon>
        <taxon>Gunneridae</taxon>
        <taxon>Pentapetalae</taxon>
        <taxon>rosids</taxon>
        <taxon>fabids</taxon>
        <taxon>Fabales</taxon>
        <taxon>Fabaceae</taxon>
        <taxon>Papilionoideae</taxon>
        <taxon>50 kb inversion clade</taxon>
        <taxon>NPAAA clade</taxon>
        <taxon>Hologalegina</taxon>
        <taxon>IRL clade</taxon>
        <taxon>Trifolieae</taxon>
        <taxon>Trifolium</taxon>
    </lineage>
</organism>
<sequence>MTAARYEVKRGRLRDGGRRGSAWWKEITHIREGGELGGRWFGEHVSKRVGDGSDTFFWNDPWVEGVPLCERFGRLFDLAGNKLQTAQSSDRWQGQPDPDEGYTVRGAYKLLTSQAFATMDEADKLIWHPQVPLKVSIFAWRLLSDRLPTKTNLVARGILSPAAHLCVTGCGEVESAHHLFISCIHMFNKWISGVALLFAAHLASLCVGYMDGKKSPPISRLNKQLPSVVGQDQAFLL</sequence>
<keyword evidence="4" id="KW-1185">Reference proteome</keyword>
<dbReference type="Pfam" id="PF13966">
    <property type="entry name" value="zf-RVT"/>
    <property type="match status" value="1"/>
</dbReference>
<feature type="domain" description="Reverse transcriptase zinc-binding" evidence="2">
    <location>
        <begin position="102"/>
        <end position="190"/>
    </location>
</feature>